<feature type="transmembrane region" description="Helical" evidence="1">
    <location>
        <begin position="304"/>
        <end position="324"/>
    </location>
</feature>
<evidence type="ECO:0000256" key="1">
    <source>
        <dbReference type="SAM" id="Phobius"/>
    </source>
</evidence>
<dbReference type="AlphaFoldDB" id="T0REG0"/>
<dbReference type="InParanoid" id="T0REG0"/>
<dbReference type="VEuPathDB" id="FungiDB:SDRG_11741"/>
<feature type="transmembrane region" description="Helical" evidence="1">
    <location>
        <begin position="344"/>
        <end position="363"/>
    </location>
</feature>
<name>T0REG0_SAPDV</name>
<feature type="transmembrane region" description="Helical" evidence="1">
    <location>
        <begin position="408"/>
        <end position="426"/>
    </location>
</feature>
<keyword evidence="1" id="KW-0472">Membrane</keyword>
<keyword evidence="1" id="KW-1133">Transmembrane helix</keyword>
<dbReference type="STRING" id="1156394.T0REG0"/>
<reference evidence="2 3" key="1">
    <citation type="submission" date="2012-04" db="EMBL/GenBank/DDBJ databases">
        <title>The Genome Sequence of Saprolegnia declina VS20.</title>
        <authorList>
            <consortium name="The Broad Institute Genome Sequencing Platform"/>
            <person name="Russ C."/>
            <person name="Nusbaum C."/>
            <person name="Tyler B."/>
            <person name="van West P."/>
            <person name="Dieguez-Uribeondo J."/>
            <person name="de Bruijn I."/>
            <person name="Tripathy S."/>
            <person name="Jiang R."/>
            <person name="Young S.K."/>
            <person name="Zeng Q."/>
            <person name="Gargeya S."/>
            <person name="Fitzgerald M."/>
            <person name="Haas B."/>
            <person name="Abouelleil A."/>
            <person name="Alvarado L."/>
            <person name="Arachchi H.M."/>
            <person name="Berlin A."/>
            <person name="Chapman S.B."/>
            <person name="Goldberg J."/>
            <person name="Griggs A."/>
            <person name="Gujja S."/>
            <person name="Hansen M."/>
            <person name="Howarth C."/>
            <person name="Imamovic A."/>
            <person name="Larimer J."/>
            <person name="McCowen C."/>
            <person name="Montmayeur A."/>
            <person name="Murphy C."/>
            <person name="Neiman D."/>
            <person name="Pearson M."/>
            <person name="Priest M."/>
            <person name="Roberts A."/>
            <person name="Saif S."/>
            <person name="Shea T."/>
            <person name="Sisk P."/>
            <person name="Sykes S."/>
            <person name="Wortman J."/>
            <person name="Nusbaum C."/>
            <person name="Birren B."/>
        </authorList>
    </citation>
    <scope>NUCLEOTIDE SEQUENCE [LARGE SCALE GENOMIC DNA]</scope>
    <source>
        <strain evidence="2 3">VS20</strain>
    </source>
</reference>
<gene>
    <name evidence="2" type="ORF">SDRG_11741</name>
</gene>
<accession>T0REG0</accession>
<dbReference type="OrthoDB" id="78204at2759"/>
<dbReference type="Proteomes" id="UP000030762">
    <property type="component" value="Unassembled WGS sequence"/>
</dbReference>
<proteinExistence type="predicted"/>
<protein>
    <recommendedName>
        <fullName evidence="4">Transmembrane protein</fullName>
    </recommendedName>
</protein>
<evidence type="ECO:0000313" key="3">
    <source>
        <dbReference type="Proteomes" id="UP000030762"/>
    </source>
</evidence>
<feature type="transmembrane region" description="Helical" evidence="1">
    <location>
        <begin position="471"/>
        <end position="493"/>
    </location>
</feature>
<dbReference type="EMBL" id="JH767174">
    <property type="protein sequence ID" value="EQC30688.1"/>
    <property type="molecule type" value="Genomic_DNA"/>
</dbReference>
<evidence type="ECO:0008006" key="4">
    <source>
        <dbReference type="Google" id="ProtNLM"/>
    </source>
</evidence>
<dbReference type="RefSeq" id="XP_008616014.1">
    <property type="nucleotide sequence ID" value="XM_008617792.1"/>
</dbReference>
<evidence type="ECO:0000313" key="2">
    <source>
        <dbReference type="EMBL" id="EQC30688.1"/>
    </source>
</evidence>
<dbReference type="GeneID" id="19952468"/>
<organism evidence="2 3">
    <name type="scientific">Saprolegnia diclina (strain VS20)</name>
    <dbReference type="NCBI Taxonomy" id="1156394"/>
    <lineage>
        <taxon>Eukaryota</taxon>
        <taxon>Sar</taxon>
        <taxon>Stramenopiles</taxon>
        <taxon>Oomycota</taxon>
        <taxon>Saprolegniomycetes</taxon>
        <taxon>Saprolegniales</taxon>
        <taxon>Saprolegniaceae</taxon>
        <taxon>Saprolegnia</taxon>
    </lineage>
</organism>
<sequence>MAGGSSGNSRRSSAPITKKTLDAKAQASLCLVVSRIGSNLIAGALLLVSLLTLAVLLTKGLFDRHVVMTSPQTAEYWSPLGQSCTLTRRGFVRNSCSAIEGNTTSPDAWRRVGSLLAISWLPSTQWYISTCAVGPRHKGWVYVVLLASSTEFPSCVPSNGSQLIDGMAMLTTTSTLDAPYSAYELTLYGDTMNRSSVTAATNSDGTSVRLFANTTQFLIGVNGSVPATSWGGGTSVIVSAPLGPRYTVKTTDATFFVDMTSDPPSTPGWSVGRVNGKIIVIATSAASVVANYMDIVIFQGVVTGLSLLFLSGDVIMTYKGLAGVLRRQPVLTYDLLLGLERRKLVLVLWSLNAAPSLLYADVARVYYGTANGDEIWLLSLVLLGNLMTFVALLGITVLQYIPSPFKHVLPFSTPVFLFGTTVGVVLSCNMRYTDVSNAFLEGPWSLGLNINGTDRPSGAYTAEAVTSVGALLLPSMLLPTAIAFGVAIVYGLVQRYQSCRKWLIPMAWTANNSFLRGRRLPHYLTSLPLGPETTIRLGHKSFLKPSVQAVMGYASVVEAIDGHQSGAFSKRSSNTSVVPSTNGTRKASEATSITVIISTYALVPVLLGWIRPRPLGAIVANAFLSAKVTATSTEHKTFVYSRGACVT</sequence>
<feature type="transmembrane region" description="Helical" evidence="1">
    <location>
        <begin position="41"/>
        <end position="62"/>
    </location>
</feature>
<keyword evidence="3" id="KW-1185">Reference proteome</keyword>
<feature type="transmembrane region" description="Helical" evidence="1">
    <location>
        <begin position="375"/>
        <end position="401"/>
    </location>
</feature>
<keyword evidence="1" id="KW-0812">Transmembrane</keyword>